<organism evidence="1 2">
    <name type="scientific">Basidiobolus meristosporus CBS 931.73</name>
    <dbReference type="NCBI Taxonomy" id="1314790"/>
    <lineage>
        <taxon>Eukaryota</taxon>
        <taxon>Fungi</taxon>
        <taxon>Fungi incertae sedis</taxon>
        <taxon>Zoopagomycota</taxon>
        <taxon>Entomophthoromycotina</taxon>
        <taxon>Basidiobolomycetes</taxon>
        <taxon>Basidiobolales</taxon>
        <taxon>Basidiobolaceae</taxon>
        <taxon>Basidiobolus</taxon>
    </lineage>
</organism>
<dbReference type="SUPFAM" id="SSF53756">
    <property type="entry name" value="UDP-Glycosyltransferase/glycogen phosphorylase"/>
    <property type="match status" value="1"/>
</dbReference>
<dbReference type="Gene3D" id="3.40.50.2000">
    <property type="entry name" value="Glycogen Phosphorylase B"/>
    <property type="match status" value="1"/>
</dbReference>
<dbReference type="Pfam" id="PF13692">
    <property type="entry name" value="Glyco_trans_1_4"/>
    <property type="match status" value="1"/>
</dbReference>
<proteinExistence type="predicted"/>
<accession>A0A1Y1Y288</accession>
<name>A0A1Y1Y288_9FUNG</name>
<dbReference type="GO" id="GO:0016757">
    <property type="term" value="F:glycosyltransferase activity"/>
    <property type="evidence" value="ECO:0007669"/>
    <property type="project" value="TreeGrafter"/>
</dbReference>
<dbReference type="Proteomes" id="UP000193498">
    <property type="component" value="Unassembled WGS sequence"/>
</dbReference>
<gene>
    <name evidence="1" type="ORF">K493DRAFT_303544</name>
</gene>
<dbReference type="STRING" id="1314790.A0A1Y1Y288"/>
<sequence length="461" mass="51606">MLTTLKPSSEHLSSASSGHLSEDDHIRIMVVQVFPGLFAAAGGPRSDKSLLEALSLQGHEALLFLGCFAHEVEDKQVTINSVEIIHPPTEQPKEVRLYRLTVNQISMVAYCIDDLGGNGFLPQMFPSEWLLGKGENKMLDFYTNLIRKEVRQFQPSHFLYSDLISQFAASEFMPQEKSGIKTIAITHVTNILPFGPQDVNPVISATWPEDFNPTYTKLLESKVTGVWAVSKAVQEYIYRYGSTRIPVKHFPLHPSRFDVANAPKYANFDNPEARVLAINPGTLKGFSIFYPLAVAMPDTKFLAVRSWDVSEYQASQLADLPNVELLAPMPTLEPVWQRTKILVVPSIWLETFGNVVVEAMLRGIPVVCSNAGGVPEAKCGILRGTIPVVLATNERELDEEEIKRHGPLKIPQNDIQPWIDEINLLLNDRELYERISTESREAALSLLDIQDSDYVTFLNSF</sequence>
<dbReference type="OrthoDB" id="512920at2759"/>
<dbReference type="PANTHER" id="PTHR45947:SF3">
    <property type="entry name" value="SULFOQUINOVOSYL TRANSFERASE SQD2"/>
    <property type="match status" value="1"/>
</dbReference>
<dbReference type="InParanoid" id="A0A1Y1Y288"/>
<evidence type="ECO:0000313" key="1">
    <source>
        <dbReference type="EMBL" id="ORX92131.1"/>
    </source>
</evidence>
<comment type="caution">
    <text evidence="1">The sequence shown here is derived from an EMBL/GenBank/DDBJ whole genome shotgun (WGS) entry which is preliminary data.</text>
</comment>
<dbReference type="AlphaFoldDB" id="A0A1Y1Y288"/>
<evidence type="ECO:0000313" key="2">
    <source>
        <dbReference type="Proteomes" id="UP000193498"/>
    </source>
</evidence>
<keyword evidence="1" id="KW-0808">Transferase</keyword>
<protein>
    <submittedName>
        <fullName evidence="1">UDP-Glycosyltransferase/glycogen phosphorylase</fullName>
    </submittedName>
</protein>
<dbReference type="PANTHER" id="PTHR45947">
    <property type="entry name" value="SULFOQUINOVOSYL TRANSFERASE SQD2"/>
    <property type="match status" value="1"/>
</dbReference>
<keyword evidence="2" id="KW-1185">Reference proteome</keyword>
<dbReference type="EMBL" id="MCFE01000290">
    <property type="protein sequence ID" value="ORX92131.1"/>
    <property type="molecule type" value="Genomic_DNA"/>
</dbReference>
<reference evidence="1 2" key="1">
    <citation type="submission" date="2016-07" db="EMBL/GenBank/DDBJ databases">
        <title>Pervasive Adenine N6-methylation of Active Genes in Fungi.</title>
        <authorList>
            <consortium name="DOE Joint Genome Institute"/>
            <person name="Mondo S.J."/>
            <person name="Dannebaum R.O."/>
            <person name="Kuo R.C."/>
            <person name="Labutti K."/>
            <person name="Haridas S."/>
            <person name="Kuo A."/>
            <person name="Salamov A."/>
            <person name="Ahrendt S.R."/>
            <person name="Lipzen A."/>
            <person name="Sullivan W."/>
            <person name="Andreopoulos W.B."/>
            <person name="Clum A."/>
            <person name="Lindquist E."/>
            <person name="Daum C."/>
            <person name="Ramamoorthy G.K."/>
            <person name="Gryganskyi A."/>
            <person name="Culley D."/>
            <person name="Magnuson J.K."/>
            <person name="James T.Y."/>
            <person name="O'Malley M.A."/>
            <person name="Stajich J.E."/>
            <person name="Spatafora J.W."/>
            <person name="Visel A."/>
            <person name="Grigoriev I.V."/>
        </authorList>
    </citation>
    <scope>NUCLEOTIDE SEQUENCE [LARGE SCALE GENOMIC DNA]</scope>
    <source>
        <strain evidence="1 2">CBS 931.73</strain>
    </source>
</reference>
<dbReference type="CDD" id="cd03801">
    <property type="entry name" value="GT4_PimA-like"/>
    <property type="match status" value="1"/>
</dbReference>
<dbReference type="InterPro" id="IPR050194">
    <property type="entry name" value="Glycosyltransferase_grp1"/>
</dbReference>